<accession>E8T658</accession>
<dbReference type="PANTHER" id="PTHR45947">
    <property type="entry name" value="SULFOQUINOVOSYL TRANSFERASE SQD2"/>
    <property type="match status" value="1"/>
</dbReference>
<dbReference type="InterPro" id="IPR050194">
    <property type="entry name" value="Glycosyltransferase_grp1"/>
</dbReference>
<feature type="domain" description="Glycosyl transferase family 1" evidence="1">
    <location>
        <begin position="198"/>
        <end position="336"/>
    </location>
</feature>
<dbReference type="STRING" id="648996.Theam_0674"/>
<dbReference type="SUPFAM" id="SSF53756">
    <property type="entry name" value="UDP-Glycosyltransferase/glycogen phosphorylase"/>
    <property type="match status" value="1"/>
</dbReference>
<dbReference type="OrthoDB" id="9801609at2"/>
<dbReference type="Pfam" id="PF13439">
    <property type="entry name" value="Glyco_transf_4"/>
    <property type="match status" value="1"/>
</dbReference>
<keyword evidence="4" id="KW-1185">Reference proteome</keyword>
<evidence type="ECO:0000313" key="4">
    <source>
        <dbReference type="Proteomes" id="UP000006362"/>
    </source>
</evidence>
<proteinExistence type="predicted"/>
<name>E8T658_THEA1</name>
<evidence type="ECO:0000313" key="3">
    <source>
        <dbReference type="EMBL" id="ADU96642.1"/>
    </source>
</evidence>
<dbReference type="RefSeq" id="WP_013537428.1">
    <property type="nucleotide sequence ID" value="NC_014926.1"/>
</dbReference>
<keyword evidence="3" id="KW-0808">Transferase</keyword>
<evidence type="ECO:0000259" key="2">
    <source>
        <dbReference type="Pfam" id="PF13439"/>
    </source>
</evidence>
<dbReference type="AlphaFoldDB" id="E8T658"/>
<organism evidence="3 4">
    <name type="scientific">Thermovibrio ammonificans (strain DSM 15698 / JCM 12110 / HB-1)</name>
    <dbReference type="NCBI Taxonomy" id="648996"/>
    <lineage>
        <taxon>Bacteria</taxon>
        <taxon>Pseudomonadati</taxon>
        <taxon>Aquificota</taxon>
        <taxon>Aquificia</taxon>
        <taxon>Desulfurobacteriales</taxon>
        <taxon>Desulfurobacteriaceae</taxon>
        <taxon>Thermovibrio</taxon>
    </lineage>
</organism>
<feature type="domain" description="Glycosyltransferase subfamily 4-like N-terminal" evidence="2">
    <location>
        <begin position="17"/>
        <end position="192"/>
    </location>
</feature>
<evidence type="ECO:0000259" key="1">
    <source>
        <dbReference type="Pfam" id="PF00534"/>
    </source>
</evidence>
<reference evidence="3" key="1">
    <citation type="submission" date="2011-01" db="EMBL/GenBank/DDBJ databases">
        <title>Complete sequence of chromosome of Thermovibrio ammonificans HB-1.</title>
        <authorList>
            <consortium name="US DOE Joint Genome Institute"/>
            <person name="Lucas S."/>
            <person name="Copeland A."/>
            <person name="Lapidus A."/>
            <person name="Cheng J.-F."/>
            <person name="Goodwin L."/>
            <person name="Pitluck S."/>
            <person name="Davenport K."/>
            <person name="Detter J.C."/>
            <person name="Han C."/>
            <person name="Tapia R."/>
            <person name="Land M."/>
            <person name="Hauser L."/>
            <person name="Kyrpides N."/>
            <person name="Ivanova N."/>
            <person name="Ovchinnikova G."/>
            <person name="Vetriani C."/>
            <person name="Woyke T."/>
        </authorList>
    </citation>
    <scope>NUCLEOTIDE SEQUENCE [LARGE SCALE GENOMIC DNA]</scope>
    <source>
        <strain evidence="3">HB-1</strain>
    </source>
</reference>
<dbReference type="Pfam" id="PF00534">
    <property type="entry name" value="Glycos_transf_1"/>
    <property type="match status" value="1"/>
</dbReference>
<dbReference type="Proteomes" id="UP000006362">
    <property type="component" value="Chromosome"/>
</dbReference>
<dbReference type="InterPro" id="IPR028098">
    <property type="entry name" value="Glyco_trans_4-like_N"/>
</dbReference>
<dbReference type="KEGG" id="tam:Theam_0674"/>
<gene>
    <name evidence="3" type="ordered locus">Theam_0674</name>
</gene>
<dbReference type="EMBL" id="CP002444">
    <property type="protein sequence ID" value="ADU96642.1"/>
    <property type="molecule type" value="Genomic_DNA"/>
</dbReference>
<dbReference type="PANTHER" id="PTHR45947:SF3">
    <property type="entry name" value="SULFOQUINOVOSYL TRANSFERASE SQD2"/>
    <property type="match status" value="1"/>
</dbReference>
<dbReference type="Gene3D" id="3.40.50.2000">
    <property type="entry name" value="Glycogen Phosphorylase B"/>
    <property type="match status" value="2"/>
</dbReference>
<sequence length="370" mass="42720">MNLNLAFVHDWLVTLAGAERVLAALYELYEAPIYTLVVDKDNLKGSLFENANIHTSFIQSLPFGKRKYRLYLPLFPLAIEQFDLFDYDIIISSSHAVAKGVLTGPEQLHICYCHTPIRYAWDLYFSYMREGGLESGLRGTIAKFILHYIRLWDASTANRVDYFIANSNYVRRRIWRVYRRKAEVIYPPVDVDKFSMVSEKEDFYLTASRLVPYKKIDIIVKAFALPSLRDRKLIVIGDGPDMKKIKKMATPNVEILGYQSFEKLKYYLEKARAFIFAAEEDFGILPVEAQACGTPVIAYGKGGVLETVIEGKTGLYFYRQTPEDIAKAVAKFESIQDSFDPLEIRKHAEMFSKERFKKEFSDFISRIVEF</sequence>
<dbReference type="InterPro" id="IPR001296">
    <property type="entry name" value="Glyco_trans_1"/>
</dbReference>
<dbReference type="eggNOG" id="COG0438">
    <property type="taxonomic scope" value="Bacteria"/>
</dbReference>
<dbReference type="GO" id="GO:0016757">
    <property type="term" value="F:glycosyltransferase activity"/>
    <property type="evidence" value="ECO:0007669"/>
    <property type="project" value="InterPro"/>
</dbReference>
<protein>
    <submittedName>
        <fullName evidence="3">Glycosyl transferase group 1</fullName>
    </submittedName>
</protein>
<dbReference type="CDD" id="cd03804">
    <property type="entry name" value="GT4_WbaZ-like"/>
    <property type="match status" value="1"/>
</dbReference>
<dbReference type="HOGENOM" id="CLU_041001_0_0_0"/>